<dbReference type="SMART" id="SM01134">
    <property type="entry name" value="DeoRC"/>
    <property type="match status" value="1"/>
</dbReference>
<dbReference type="RefSeq" id="WP_062766086.1">
    <property type="nucleotide sequence ID" value="NZ_CP121045.1"/>
</dbReference>
<evidence type="ECO:0000256" key="1">
    <source>
        <dbReference type="ARBA" id="ARBA00022491"/>
    </source>
</evidence>
<dbReference type="Gene3D" id="1.10.10.10">
    <property type="entry name" value="Winged helix-like DNA-binding domain superfamily/Winged helix DNA-binding domain"/>
    <property type="match status" value="1"/>
</dbReference>
<dbReference type="PANTHER" id="PTHR30363">
    <property type="entry name" value="HTH-TYPE TRANSCRIPTIONAL REGULATOR SRLR-RELATED"/>
    <property type="match status" value="1"/>
</dbReference>
<dbReference type="PRINTS" id="PR00037">
    <property type="entry name" value="HTHLACR"/>
</dbReference>
<evidence type="ECO:0000256" key="3">
    <source>
        <dbReference type="ARBA" id="ARBA00023125"/>
    </source>
</evidence>
<dbReference type="SUPFAM" id="SSF46785">
    <property type="entry name" value="Winged helix' DNA-binding domain"/>
    <property type="match status" value="1"/>
</dbReference>
<gene>
    <name evidence="6" type="ORF">AUP44_08660</name>
</gene>
<evidence type="ECO:0000256" key="2">
    <source>
        <dbReference type="ARBA" id="ARBA00023015"/>
    </source>
</evidence>
<feature type="domain" description="HTH deoR-type" evidence="5">
    <location>
        <begin position="3"/>
        <end position="58"/>
    </location>
</feature>
<dbReference type="Pfam" id="PF08220">
    <property type="entry name" value="HTH_DeoR"/>
    <property type="match status" value="1"/>
</dbReference>
<comment type="caution">
    <text evidence="6">The sequence shown here is derived from an EMBL/GenBank/DDBJ whole genome shotgun (WGS) entry which is preliminary data.</text>
</comment>
<evidence type="ECO:0000313" key="7">
    <source>
        <dbReference type="Proteomes" id="UP000075787"/>
    </source>
</evidence>
<dbReference type="InterPro" id="IPR050313">
    <property type="entry name" value="Carb_Metab_HTH_regulators"/>
</dbReference>
<dbReference type="GO" id="GO:0003677">
    <property type="term" value="F:DNA binding"/>
    <property type="evidence" value="ECO:0007669"/>
    <property type="project" value="UniProtKB-KW"/>
</dbReference>
<dbReference type="Pfam" id="PF00455">
    <property type="entry name" value="DeoRC"/>
    <property type="match status" value="1"/>
</dbReference>
<sequence length="257" mass="26935">MLADERHQRIRALVATLGRVATDRIAADLGVSRETVRRDLVELEARGALRRVHGGVLAPRPAAEPPLAERSRIRPREKQAIARAAALKIEPGQTLFLDAGSTVAELAAVLATLTGLTIVTNSFEVAGRIAMAGAGTRGLEVIQLGGRVVPGAGATLGAATIAEALRHHADWALLSPVAVDAGAGATSHDHDEAELARAMTARADRVAILADHAKIGQRSRVGYCPAERIDLLVTDTRARDLPALEALTDLVGEVVIA</sequence>
<reference evidence="6 7" key="1">
    <citation type="submission" date="2015-12" db="EMBL/GenBank/DDBJ databases">
        <title>Genome sequence of Tistrella mobilis MCCC 1A02139.</title>
        <authorList>
            <person name="Lu L."/>
            <person name="Lai Q."/>
            <person name="Shao Z."/>
            <person name="Qian P."/>
        </authorList>
    </citation>
    <scope>NUCLEOTIDE SEQUENCE [LARGE SCALE GENOMIC DNA]</scope>
    <source>
        <strain evidence="6 7">MCCC 1A02139</strain>
    </source>
</reference>
<dbReference type="InterPro" id="IPR014036">
    <property type="entry name" value="DeoR-like_C"/>
</dbReference>
<evidence type="ECO:0000256" key="4">
    <source>
        <dbReference type="ARBA" id="ARBA00023163"/>
    </source>
</evidence>
<keyword evidence="4" id="KW-0804">Transcription</keyword>
<name>A0A162KJT2_9PROT</name>
<keyword evidence="2" id="KW-0805">Transcription regulation</keyword>
<dbReference type="EMBL" id="LPZR01000172">
    <property type="protein sequence ID" value="KYO51457.1"/>
    <property type="molecule type" value="Genomic_DNA"/>
</dbReference>
<dbReference type="PANTHER" id="PTHR30363:SF4">
    <property type="entry name" value="GLYCEROL-3-PHOSPHATE REGULON REPRESSOR"/>
    <property type="match status" value="1"/>
</dbReference>
<dbReference type="InterPro" id="IPR036390">
    <property type="entry name" value="WH_DNA-bd_sf"/>
</dbReference>
<keyword evidence="1" id="KW-0678">Repressor</keyword>
<dbReference type="PROSITE" id="PS51000">
    <property type="entry name" value="HTH_DEOR_2"/>
    <property type="match status" value="1"/>
</dbReference>
<accession>A0A162KJT2</accession>
<dbReference type="SMART" id="SM00420">
    <property type="entry name" value="HTH_DEOR"/>
    <property type="match status" value="1"/>
</dbReference>
<proteinExistence type="predicted"/>
<protein>
    <submittedName>
        <fullName evidence="6">Alkaline phosphatase</fullName>
    </submittedName>
</protein>
<dbReference type="SUPFAM" id="SSF100950">
    <property type="entry name" value="NagB/RpiA/CoA transferase-like"/>
    <property type="match status" value="1"/>
</dbReference>
<dbReference type="OrthoDB" id="9814815at2"/>
<dbReference type="Gene3D" id="3.40.50.1360">
    <property type="match status" value="1"/>
</dbReference>
<dbReference type="InterPro" id="IPR036388">
    <property type="entry name" value="WH-like_DNA-bd_sf"/>
</dbReference>
<organism evidence="6 7">
    <name type="scientific">Tistrella mobilis</name>
    <dbReference type="NCBI Taxonomy" id="171437"/>
    <lineage>
        <taxon>Bacteria</taxon>
        <taxon>Pseudomonadati</taxon>
        <taxon>Pseudomonadota</taxon>
        <taxon>Alphaproteobacteria</taxon>
        <taxon>Geminicoccales</taxon>
        <taxon>Geminicoccaceae</taxon>
        <taxon>Tistrella</taxon>
    </lineage>
</organism>
<dbReference type="InterPro" id="IPR037171">
    <property type="entry name" value="NagB/RpiA_transferase-like"/>
</dbReference>
<dbReference type="GeneID" id="97242412"/>
<evidence type="ECO:0000259" key="5">
    <source>
        <dbReference type="PROSITE" id="PS51000"/>
    </source>
</evidence>
<keyword evidence="3" id="KW-0238">DNA-binding</keyword>
<dbReference type="AlphaFoldDB" id="A0A162KJT2"/>
<dbReference type="PROSITE" id="PS00894">
    <property type="entry name" value="HTH_DEOR_1"/>
    <property type="match status" value="1"/>
</dbReference>
<evidence type="ECO:0000313" key="6">
    <source>
        <dbReference type="EMBL" id="KYO51457.1"/>
    </source>
</evidence>
<dbReference type="InterPro" id="IPR018356">
    <property type="entry name" value="Tscrpt_reg_HTH_DeoR_CS"/>
</dbReference>
<dbReference type="Proteomes" id="UP000075787">
    <property type="component" value="Unassembled WGS sequence"/>
</dbReference>
<dbReference type="GO" id="GO:0003700">
    <property type="term" value="F:DNA-binding transcription factor activity"/>
    <property type="evidence" value="ECO:0007669"/>
    <property type="project" value="InterPro"/>
</dbReference>
<dbReference type="InterPro" id="IPR001034">
    <property type="entry name" value="DeoR_HTH"/>
</dbReference>